<dbReference type="InterPro" id="IPR057948">
    <property type="entry name" value="TPR_TRIP12_N"/>
</dbReference>
<dbReference type="GO" id="GO:0000209">
    <property type="term" value="P:protein polyubiquitination"/>
    <property type="evidence" value="ECO:0007669"/>
    <property type="project" value="TreeGrafter"/>
</dbReference>
<organism evidence="9 10">
    <name type="scientific">Cyanidium caldarium</name>
    <name type="common">Red alga</name>
    <dbReference type="NCBI Taxonomy" id="2771"/>
    <lineage>
        <taxon>Eukaryota</taxon>
        <taxon>Rhodophyta</taxon>
        <taxon>Bangiophyceae</taxon>
        <taxon>Cyanidiales</taxon>
        <taxon>Cyanidiaceae</taxon>
        <taxon>Cyanidium</taxon>
    </lineage>
</organism>
<dbReference type="Gene3D" id="3.30.2160.10">
    <property type="entry name" value="Hect, E3 ligase catalytic domain"/>
    <property type="match status" value="1"/>
</dbReference>
<dbReference type="Proteomes" id="UP001301350">
    <property type="component" value="Unassembled WGS sequence"/>
</dbReference>
<dbReference type="Gene3D" id="3.30.2410.10">
    <property type="entry name" value="Hect, E3 ligase catalytic domain"/>
    <property type="match status" value="1"/>
</dbReference>
<feature type="active site" description="Glycyl thioester intermediate" evidence="6">
    <location>
        <position position="1746"/>
    </location>
</feature>
<protein>
    <recommendedName>
        <fullName evidence="3">HECT-type E3 ubiquitin transferase</fullName>
        <ecNumber evidence="3">2.3.2.26</ecNumber>
    </recommendedName>
</protein>
<dbReference type="SUPFAM" id="SSF56204">
    <property type="entry name" value="Hect, E3 ligase catalytic domain"/>
    <property type="match status" value="1"/>
</dbReference>
<evidence type="ECO:0000259" key="8">
    <source>
        <dbReference type="PROSITE" id="PS50237"/>
    </source>
</evidence>
<feature type="region of interest" description="Disordered" evidence="7">
    <location>
        <begin position="915"/>
        <end position="1062"/>
    </location>
</feature>
<gene>
    <name evidence="9" type="ORF">CDCA_CDCA01G0212</name>
</gene>
<dbReference type="PANTHER" id="PTHR45670:SF1">
    <property type="entry name" value="E3 UBIQUITIN-PROTEIN LIGASE HECTD1"/>
    <property type="match status" value="1"/>
</dbReference>
<keyword evidence="5 6" id="KW-0833">Ubl conjugation pathway</keyword>
<feature type="region of interest" description="Disordered" evidence="7">
    <location>
        <begin position="548"/>
        <end position="572"/>
    </location>
</feature>
<proteinExistence type="inferred from homology"/>
<feature type="region of interest" description="Disordered" evidence="7">
    <location>
        <begin position="1120"/>
        <end position="1139"/>
    </location>
</feature>
<evidence type="ECO:0000256" key="5">
    <source>
        <dbReference type="ARBA" id="ARBA00022786"/>
    </source>
</evidence>
<feature type="compositionally biased region" description="Basic residues" evidence="7">
    <location>
        <begin position="132"/>
        <end position="143"/>
    </location>
</feature>
<keyword evidence="4" id="KW-0808">Transferase</keyword>
<feature type="compositionally biased region" description="Basic residues" evidence="7">
    <location>
        <begin position="1"/>
        <end position="12"/>
    </location>
</feature>
<dbReference type="InterPro" id="IPR000569">
    <property type="entry name" value="HECT_dom"/>
</dbReference>
<accession>A0AAV9IPL2</accession>
<feature type="compositionally biased region" description="Acidic residues" evidence="7">
    <location>
        <begin position="915"/>
        <end position="970"/>
    </location>
</feature>
<comment type="catalytic activity">
    <reaction evidence="1">
        <text>S-ubiquitinyl-[E2 ubiquitin-conjugating enzyme]-L-cysteine + [acceptor protein]-L-lysine = [E2 ubiquitin-conjugating enzyme]-L-cysteine + N(6)-ubiquitinyl-[acceptor protein]-L-lysine.</text>
        <dbReference type="EC" id="2.3.2.26"/>
    </reaction>
</comment>
<comment type="caution">
    <text evidence="9">The sequence shown here is derived from an EMBL/GenBank/DDBJ whole genome shotgun (WGS) entry which is preliminary data.</text>
</comment>
<dbReference type="EMBL" id="JANCYW010000001">
    <property type="protein sequence ID" value="KAK4534187.1"/>
    <property type="molecule type" value="Genomic_DNA"/>
</dbReference>
<feature type="compositionally biased region" description="Acidic residues" evidence="7">
    <location>
        <begin position="148"/>
        <end position="157"/>
    </location>
</feature>
<feature type="domain" description="HECT" evidence="8">
    <location>
        <begin position="1361"/>
        <end position="1779"/>
    </location>
</feature>
<dbReference type="Gene3D" id="1.25.10.10">
    <property type="entry name" value="Leucine-rich Repeat Variant"/>
    <property type="match status" value="1"/>
</dbReference>
<dbReference type="EC" id="2.3.2.26" evidence="3"/>
<evidence type="ECO:0000256" key="2">
    <source>
        <dbReference type="ARBA" id="ARBA00006331"/>
    </source>
</evidence>
<evidence type="ECO:0000256" key="6">
    <source>
        <dbReference type="PROSITE-ProRule" id="PRU00104"/>
    </source>
</evidence>
<sequence length="1779" mass="192401">MGSGRTRARTGKRVADSGATGDRPAATAGAPEKRPERESARVKLRVAKGSGELRAPAAEAKAAAGSRASDQRQHQQGAAPTAGAKQRRKREARPRPTAAGTDRETECLEAVRSGRKRSSADANVGSEGAAPKRMRRFRQRGRQQRSDDPDDQDDVDFESGLAGSDNFSMEEVRPEEVSRRHRAYHSASSYPPRRGDEPGSGGVSVRVSDTSASTRRRGAQTAASLPTEGETPAGLQGLLRRLGAGLDEMFPSFANSSQSRLRRLAAELRRVSASTPEAADVTVLLQTLTELCEILSVGTEDLALGFSSDQLVSPLVWVLQNFPTVPDLLILAARALAYLIEVSPSTGAAIAQSRAVSALCASLLNIEYIDLAEQSLQALERLSHEYPHQVIRSGGLRAVLQYIDFFPSGVQRIAASAAANLCCRANDSTFGSVVESLELLSQLLENSDTRVRESGLLAYSRLALSYRSNALAEPKLRQVATAGDAIARIAALLSTGPAAVDTRHKAMALRTLACFAEACPSLRTRMLQNADGDADGIDMPRVLQRLLSQRGEPQQQSRSSRNPDRLSPAASDERARIAEALAADALALVDALAPNTALVMGLAATLDACVRSPSSSSSTQERRRHALSAIVKTLRQLQEPREVSTAARLFMPLVANVLSEPIDDRELAVAVEMARELLSKADADSEVYSLLVKQGVLYELQRCRETHATARHLLDEFGERLQRVGEESLRALQRIGRRLESGDASVLPELARRVSSVSTFELQQSRIVEALDAFLSADAGALGDLVRRYAHTLVHLYQPAAATAAEQPFAALVKQTVAAFSHQERLETVLNRSGNGSMSSGIRLLAQPFRLRLSLDTTTARSPRLREFPPSIVLIEPLATAQSIEEFLVPRVTTGHSSSSPMDIGLEQETLFEASDEYSEGDDDDDDDEEEASSMNNDDDDDEEDEEEDDEDASDDEDAEHLSSEADEVEQLGPEHGLENPVLSTSLPAVDIHVETSPSGGSRGVADSHRRGSRTPRAKPHAESYAARAGHRGPSSGAHASRRAPSRGGDRRPLSSSSPTAAAAAADLRLRLTLRAHPLAPTETILHAVAAQAGGGSTLGPRLWADMHELLYSEVPSASTTADAASTEELPSGGLSSGDGLPAGNAFQQLGVVYETLDLPQVHVRFPVRLQTPSGVNGGLAACLSLLSKLYWLNHHHSEVAAAARALRHHADSATATVTAVEEVLAHLPPAEEPLLHDATVFVSAKLDAKLRQQLGDPLAVAAAMLPSWCFGIPLVCPPLVSLETRRLLVQVSAFGIARALSALQARADALQLQRGASRPAAALPAHAAALGAGALEQEARVGRIQRQKVRVQRTQVLESAQAIMDKFADQKSMIEVEYFDEAGTGLGPTLEFYALVSRELHRADLGLWWEDSSKAAERQRLLRRLQEGAAAMSASASSSSHEWLHESELAHYVAPTGCGLFPAPIGPHESGPVVERRLALFRFVGTFCAKAQLDGRLLDLHFSPAFWRIVAALRDALRSAPSRRRVRYRSLVRAAKQAMDFTPARLLEVDTEFARSLHSIALMVDAADEDVEALGLDFTLPGAPQVELKRHGRRLPVTRDNLAEYCMLVTEHVLFDGAVRAAYAFVQGFQRVCCVDALVGVFGLDEEVNVILSGPQMETWHESDLLAAFRFDHGYSRDSPAVLHFVRALCSLEEDDKRRFLLFATGSPRLPVGGFHALLPKMTIVRRSPESGLAADDCLPTVMTCTNYLKLPEYSSYEVLWERLLYTIREGQNSFDLS</sequence>
<dbReference type="InterPro" id="IPR045322">
    <property type="entry name" value="HECTD1/TRIP12-like"/>
</dbReference>
<dbReference type="SMART" id="SM00119">
    <property type="entry name" value="HECTc"/>
    <property type="match status" value="1"/>
</dbReference>
<evidence type="ECO:0000256" key="7">
    <source>
        <dbReference type="SAM" id="MobiDB-lite"/>
    </source>
</evidence>
<dbReference type="SUPFAM" id="SSF48371">
    <property type="entry name" value="ARM repeat"/>
    <property type="match status" value="1"/>
</dbReference>
<dbReference type="PANTHER" id="PTHR45670">
    <property type="entry name" value="E3 UBIQUITIN-PROTEIN LIGASE TRIP12"/>
    <property type="match status" value="1"/>
</dbReference>
<dbReference type="GO" id="GO:0043161">
    <property type="term" value="P:proteasome-mediated ubiquitin-dependent protein catabolic process"/>
    <property type="evidence" value="ECO:0007669"/>
    <property type="project" value="TreeGrafter"/>
</dbReference>
<dbReference type="InterPro" id="IPR016024">
    <property type="entry name" value="ARM-type_fold"/>
</dbReference>
<feature type="compositionally biased region" description="Low complexity" evidence="7">
    <location>
        <begin position="55"/>
        <end position="68"/>
    </location>
</feature>
<dbReference type="Pfam" id="PF00632">
    <property type="entry name" value="HECT"/>
    <property type="match status" value="1"/>
</dbReference>
<evidence type="ECO:0000313" key="10">
    <source>
        <dbReference type="Proteomes" id="UP001301350"/>
    </source>
</evidence>
<feature type="compositionally biased region" description="Basic and acidic residues" evidence="7">
    <location>
        <begin position="31"/>
        <end position="41"/>
    </location>
</feature>
<dbReference type="InterPro" id="IPR035983">
    <property type="entry name" value="Hect_E3_ubiquitin_ligase"/>
</dbReference>
<evidence type="ECO:0000313" key="9">
    <source>
        <dbReference type="EMBL" id="KAK4534187.1"/>
    </source>
</evidence>
<evidence type="ECO:0000256" key="3">
    <source>
        <dbReference type="ARBA" id="ARBA00012485"/>
    </source>
</evidence>
<evidence type="ECO:0000256" key="1">
    <source>
        <dbReference type="ARBA" id="ARBA00000885"/>
    </source>
</evidence>
<feature type="compositionally biased region" description="Polar residues" evidence="7">
    <location>
        <begin position="551"/>
        <end position="560"/>
    </location>
</feature>
<keyword evidence="10" id="KW-1185">Reference proteome</keyword>
<comment type="similarity">
    <text evidence="2">Belongs to the UPL family. K-HECT subfamily.</text>
</comment>
<dbReference type="Gene3D" id="3.90.1750.10">
    <property type="entry name" value="Hect, E3 ligase catalytic domains"/>
    <property type="match status" value="1"/>
</dbReference>
<dbReference type="GO" id="GO:0061630">
    <property type="term" value="F:ubiquitin protein ligase activity"/>
    <property type="evidence" value="ECO:0007669"/>
    <property type="project" value="UniProtKB-EC"/>
</dbReference>
<evidence type="ECO:0000256" key="4">
    <source>
        <dbReference type="ARBA" id="ARBA00022679"/>
    </source>
</evidence>
<dbReference type="Pfam" id="PF25579">
    <property type="entry name" value="TPR_TRIP12_N"/>
    <property type="match status" value="1"/>
</dbReference>
<dbReference type="PROSITE" id="PS50237">
    <property type="entry name" value="HECT"/>
    <property type="match status" value="1"/>
</dbReference>
<reference evidence="9 10" key="1">
    <citation type="submission" date="2022-07" db="EMBL/GenBank/DDBJ databases">
        <title>Genome-wide signatures of adaptation to extreme environments.</title>
        <authorList>
            <person name="Cho C.H."/>
            <person name="Yoon H.S."/>
        </authorList>
    </citation>
    <scope>NUCLEOTIDE SEQUENCE [LARGE SCALE GENOMIC DNA]</scope>
    <source>
        <strain evidence="9 10">DBV 063 E5</strain>
    </source>
</reference>
<name>A0AAV9IPL2_CYACA</name>
<dbReference type="InterPro" id="IPR011989">
    <property type="entry name" value="ARM-like"/>
</dbReference>
<feature type="region of interest" description="Disordered" evidence="7">
    <location>
        <begin position="1"/>
        <end position="233"/>
    </location>
</feature>